<dbReference type="InterPro" id="IPR039426">
    <property type="entry name" value="TonB-dep_rcpt-like"/>
</dbReference>
<evidence type="ECO:0000256" key="1">
    <source>
        <dbReference type="ARBA" id="ARBA00004571"/>
    </source>
</evidence>
<feature type="domain" description="TonB-dependent transporter Oar-like beta-barrel" evidence="10">
    <location>
        <begin position="576"/>
        <end position="960"/>
    </location>
</feature>
<keyword evidence="8" id="KW-0732">Signal</keyword>
<dbReference type="InterPro" id="IPR037066">
    <property type="entry name" value="Plug_dom_sf"/>
</dbReference>
<dbReference type="EMBL" id="JAIQDJ010000005">
    <property type="protein sequence ID" value="MBZ4186541.1"/>
    <property type="molecule type" value="Genomic_DNA"/>
</dbReference>
<keyword evidence="12" id="KW-1185">Reference proteome</keyword>
<keyword evidence="6 7" id="KW-0998">Cell outer membrane</keyword>
<dbReference type="Pfam" id="PF25183">
    <property type="entry name" value="OMP_b-brl_4"/>
    <property type="match status" value="2"/>
</dbReference>
<comment type="similarity">
    <text evidence="7">Belongs to the TonB-dependent receptor family.</text>
</comment>
<sequence length="999" mass="108765">MSNDRILRKSILSIAMGLCIASLASVPALAQTATGGVAGRANAGDTITVTSATTGQSRTTTVNKDGTYRIGQLPPGSYTLATGKGNPIAFAVDLGNTTTVNLKSEGSPTNLEAVQVIGSGVVNRVDVHSTETATVIDRQELARLPVDQSMGAVALLAPGVIKGNSSFGGISFGGSSVAENQIYVNGLNVTDFYRRQGNSSAPFAFFDQFQVKTGGYSVEFGRSTGGVVNASVRAGGNEFHGGAELTFEPAAFSAATDDHVFTHPTAPTTYVRGSRDKSSLTKTNIWASGPIVKDRLFFFAMYENQDYRAGNTDNTGSDWTRTKSNNGFWGTRLDWNITDNHVLSLMAFSDKADSAASAYAYDWSSERIGAYGGDTMNETGGKNWTLTYTGHFGENFVAKAMYGENDRNAFTHSVLDIDCNPISVDGSYAGAGALVGKTVGCHPTGDSVTKMDNTRKIGRLDFEWALGNHLLRFGLDQEKLTTQQSSYYPGPGGDALLAMTLAAGTEIVDGSGVFLSQNTDIIRKRHRVLGGAFETVNNAYYIEDNWNITDSFLLNLGVRIDNFKNKTAAGDAFINIKNLVAPRGGFSWDMKGDGTTKLYGNLGRYYLPVTNIISTSFAGGLVDEYSFFQLNGWQQATNPETGATYMAPIIGAQIGPTDKSMNTGGDDLRGIFPKDLKAVYQDEAIFGYERAINEAWSWGVNATYRRMNRTIEDTRITHSNCPSGFNWPIINPGEKNTLWCDDIGNGQGGWVELDTSVDGYKKTNGEIIGYKKPKREYKALEFQLDRAWDGKWSFNASYLWSKSTGNFEGPVNSDTGYNDTGMVQYYDHPAVNERYGVLFNDHRHQVKLRGSYKLNDMWSFGSTLTVLSGGPITAYGTYWPGDNRAAGSSGEFSGGGSGWICVANCKQAYNLRQYEYTGLGAFGRMPWTFDWGASVTWTMPVPDVDLKVRLSVYNLLNKQTTVRVRTRYEVTPGVYRETFGEGSNWAAPRSAQLVLTYNF</sequence>
<feature type="domain" description="TonB-dependent receptor plug" evidence="9">
    <location>
        <begin position="129"/>
        <end position="227"/>
    </location>
</feature>
<name>A0ABS7TFK3_9GAMM</name>
<protein>
    <submittedName>
        <fullName evidence="11">TonB-dependent receptor</fullName>
    </submittedName>
</protein>
<dbReference type="InterPro" id="IPR013784">
    <property type="entry name" value="Carb-bd-like_fold"/>
</dbReference>
<dbReference type="Gene3D" id="2.60.40.1120">
    <property type="entry name" value="Carboxypeptidase-like, regulatory domain"/>
    <property type="match status" value="1"/>
</dbReference>
<evidence type="ECO:0000259" key="9">
    <source>
        <dbReference type="Pfam" id="PF07715"/>
    </source>
</evidence>
<keyword evidence="2 7" id="KW-0813">Transport</keyword>
<dbReference type="PANTHER" id="PTHR30069">
    <property type="entry name" value="TONB-DEPENDENT OUTER MEMBRANE RECEPTOR"/>
    <property type="match status" value="1"/>
</dbReference>
<feature type="signal peptide" evidence="8">
    <location>
        <begin position="1"/>
        <end position="30"/>
    </location>
</feature>
<evidence type="ECO:0000259" key="10">
    <source>
        <dbReference type="Pfam" id="PF25183"/>
    </source>
</evidence>
<dbReference type="Pfam" id="PF07715">
    <property type="entry name" value="Plug"/>
    <property type="match status" value="1"/>
</dbReference>
<accession>A0ABS7TFK3</accession>
<dbReference type="RefSeq" id="WP_223629219.1">
    <property type="nucleotide sequence ID" value="NZ_JAIQDJ010000005.1"/>
</dbReference>
<keyword evidence="3 7" id="KW-1134">Transmembrane beta strand</keyword>
<dbReference type="Gene3D" id="2.170.130.10">
    <property type="entry name" value="TonB-dependent receptor, plug domain"/>
    <property type="match status" value="1"/>
</dbReference>
<organism evidence="11 12">
    <name type="scientific">Thermomonas beijingensis</name>
    <dbReference type="NCBI Taxonomy" id="2872701"/>
    <lineage>
        <taxon>Bacteria</taxon>
        <taxon>Pseudomonadati</taxon>
        <taxon>Pseudomonadota</taxon>
        <taxon>Gammaproteobacteria</taxon>
        <taxon>Lysobacterales</taxon>
        <taxon>Lysobacteraceae</taxon>
        <taxon>Thermomonas</taxon>
    </lineage>
</organism>
<feature type="chain" id="PRO_5047173785" evidence="8">
    <location>
        <begin position="31"/>
        <end position="999"/>
    </location>
</feature>
<evidence type="ECO:0000256" key="5">
    <source>
        <dbReference type="ARBA" id="ARBA00023136"/>
    </source>
</evidence>
<evidence type="ECO:0000256" key="2">
    <source>
        <dbReference type="ARBA" id="ARBA00022448"/>
    </source>
</evidence>
<gene>
    <name evidence="11" type="ORF">K7B09_09425</name>
</gene>
<evidence type="ECO:0000256" key="3">
    <source>
        <dbReference type="ARBA" id="ARBA00022452"/>
    </source>
</evidence>
<dbReference type="InterPro" id="IPR057601">
    <property type="entry name" value="Oar-like_b-barrel"/>
</dbReference>
<feature type="domain" description="TonB-dependent transporter Oar-like beta-barrel" evidence="10">
    <location>
        <begin position="320"/>
        <end position="567"/>
    </location>
</feature>
<dbReference type="SUPFAM" id="SSF56935">
    <property type="entry name" value="Porins"/>
    <property type="match status" value="1"/>
</dbReference>
<keyword evidence="11" id="KW-0675">Receptor</keyword>
<comment type="caution">
    <text evidence="11">The sequence shown here is derived from an EMBL/GenBank/DDBJ whole genome shotgun (WGS) entry which is preliminary data.</text>
</comment>
<keyword evidence="5 7" id="KW-0472">Membrane</keyword>
<proteinExistence type="inferred from homology"/>
<evidence type="ECO:0000313" key="11">
    <source>
        <dbReference type="EMBL" id="MBZ4186541.1"/>
    </source>
</evidence>
<dbReference type="Proteomes" id="UP001430290">
    <property type="component" value="Unassembled WGS sequence"/>
</dbReference>
<dbReference type="InterPro" id="IPR012910">
    <property type="entry name" value="Plug_dom"/>
</dbReference>
<reference evidence="11" key="1">
    <citation type="submission" date="2021-09" db="EMBL/GenBank/DDBJ databases">
        <authorList>
            <person name="Wu T."/>
            <person name="Guo S.Z."/>
        </authorList>
    </citation>
    <scope>NUCLEOTIDE SEQUENCE</scope>
    <source>
        <strain evidence="11">RSS-23</strain>
    </source>
</reference>
<evidence type="ECO:0000256" key="6">
    <source>
        <dbReference type="ARBA" id="ARBA00023237"/>
    </source>
</evidence>
<dbReference type="PANTHER" id="PTHR30069:SF46">
    <property type="entry name" value="OAR PROTEIN"/>
    <property type="match status" value="1"/>
</dbReference>
<evidence type="ECO:0000256" key="7">
    <source>
        <dbReference type="PROSITE-ProRule" id="PRU01360"/>
    </source>
</evidence>
<dbReference type="InterPro" id="IPR036942">
    <property type="entry name" value="Beta-barrel_TonB_sf"/>
</dbReference>
<dbReference type="PROSITE" id="PS52016">
    <property type="entry name" value="TONB_DEPENDENT_REC_3"/>
    <property type="match status" value="1"/>
</dbReference>
<comment type="subcellular location">
    <subcellularLocation>
        <location evidence="1 7">Cell outer membrane</location>
        <topology evidence="1 7">Multi-pass membrane protein</topology>
    </subcellularLocation>
</comment>
<evidence type="ECO:0000313" key="12">
    <source>
        <dbReference type="Proteomes" id="UP001430290"/>
    </source>
</evidence>
<evidence type="ECO:0000256" key="8">
    <source>
        <dbReference type="SAM" id="SignalP"/>
    </source>
</evidence>
<dbReference type="Gene3D" id="2.40.170.20">
    <property type="entry name" value="TonB-dependent receptor, beta-barrel domain"/>
    <property type="match status" value="1"/>
</dbReference>
<dbReference type="SUPFAM" id="SSF49452">
    <property type="entry name" value="Starch-binding domain-like"/>
    <property type="match status" value="1"/>
</dbReference>
<evidence type="ECO:0000256" key="4">
    <source>
        <dbReference type="ARBA" id="ARBA00022692"/>
    </source>
</evidence>
<keyword evidence="4 7" id="KW-0812">Transmembrane</keyword>